<dbReference type="InterPro" id="IPR013651">
    <property type="entry name" value="ATP-grasp_RimK-type"/>
</dbReference>
<dbReference type="GO" id="GO:0005524">
    <property type="term" value="F:ATP binding"/>
    <property type="evidence" value="ECO:0007669"/>
    <property type="project" value="UniProtKB-UniRule"/>
</dbReference>
<dbReference type="InterPro" id="IPR011761">
    <property type="entry name" value="ATP-grasp"/>
</dbReference>
<protein>
    <submittedName>
        <fullName evidence="6">RimK family alpha-L-glutamate ligase</fullName>
    </submittedName>
</protein>
<dbReference type="PANTHER" id="PTHR21621:SF0">
    <property type="entry name" value="BETA-CITRYLGLUTAMATE SYNTHASE B-RELATED"/>
    <property type="match status" value="1"/>
</dbReference>
<evidence type="ECO:0000313" key="7">
    <source>
        <dbReference type="Proteomes" id="UP000481252"/>
    </source>
</evidence>
<dbReference type="NCBIfam" id="TIGR00768">
    <property type="entry name" value="rimK_fam"/>
    <property type="match status" value="1"/>
</dbReference>
<keyword evidence="1" id="KW-0479">Metal-binding</keyword>
<gene>
    <name evidence="6" type="ORF">G6N74_09415</name>
</gene>
<comment type="caution">
    <text evidence="6">The sequence shown here is derived from an EMBL/GenBank/DDBJ whole genome shotgun (WGS) entry which is preliminary data.</text>
</comment>
<dbReference type="GO" id="GO:0016879">
    <property type="term" value="F:ligase activity, forming carbon-nitrogen bonds"/>
    <property type="evidence" value="ECO:0007669"/>
    <property type="project" value="TreeGrafter"/>
</dbReference>
<dbReference type="SUPFAM" id="SSF56059">
    <property type="entry name" value="Glutathione synthetase ATP-binding domain-like"/>
    <property type="match status" value="1"/>
</dbReference>
<dbReference type="Gene3D" id="3.30.470.20">
    <property type="entry name" value="ATP-grasp fold, B domain"/>
    <property type="match status" value="1"/>
</dbReference>
<accession>A0A7C9R6J0</accession>
<organism evidence="6 7">
    <name type="scientific">Mesorhizobium zhangyense</name>
    <dbReference type="NCBI Taxonomy" id="1776730"/>
    <lineage>
        <taxon>Bacteria</taxon>
        <taxon>Pseudomonadati</taxon>
        <taxon>Pseudomonadota</taxon>
        <taxon>Alphaproteobacteria</taxon>
        <taxon>Hyphomicrobiales</taxon>
        <taxon>Phyllobacteriaceae</taxon>
        <taxon>Mesorhizobium</taxon>
    </lineage>
</organism>
<evidence type="ECO:0000256" key="4">
    <source>
        <dbReference type="PROSITE-ProRule" id="PRU00409"/>
    </source>
</evidence>
<keyword evidence="2 4" id="KW-0547">Nucleotide-binding</keyword>
<dbReference type="EMBL" id="JAAKZG010000003">
    <property type="protein sequence ID" value="NGN41282.1"/>
    <property type="molecule type" value="Genomic_DNA"/>
</dbReference>
<dbReference type="RefSeq" id="WP_165116581.1">
    <property type="nucleotide sequence ID" value="NZ_JAAKZG010000003.1"/>
</dbReference>
<dbReference type="Gene3D" id="3.40.50.20">
    <property type="match status" value="1"/>
</dbReference>
<dbReference type="Pfam" id="PF08443">
    <property type="entry name" value="RimK"/>
    <property type="match status" value="1"/>
</dbReference>
<keyword evidence="3 4" id="KW-0067">ATP-binding</keyword>
<sequence length="318" mass="33894">MKARILVVNDNAGPQSKRLLSALRERGFDVTTASLSAIAFDTTSRSGLDIPGFDAGTLPDAVIVRSISAGSFEAITRRLGILHALGKLGVPVWNSAQAIERCVDKSMTTFLLKNAGVPTPTTFAIEGLEAATAIAARELPQTPLVLKPLFGAQGRGIRLIRELLDLPTEEEIHGVYYLQHYVPRAGPPFRDYRVFVCAGKVLAMMARRGDDWITNVNRGAAPEAISGRIETELAKLALAAAVAVSADFAGVDIVPASDGNLFVLEVNSMPAWSGLQSVVAVNIAEAIAGELLAFLDTRAQTRPPLRLVEPFPMAVAKS</sequence>
<name>A0A7C9R6J0_9HYPH</name>
<keyword evidence="7" id="KW-1185">Reference proteome</keyword>
<feature type="domain" description="ATP-grasp" evidence="5">
    <location>
        <begin position="109"/>
        <end position="292"/>
    </location>
</feature>
<reference evidence="6 7" key="1">
    <citation type="submission" date="2020-02" db="EMBL/GenBank/DDBJ databases">
        <title>Genome sequence of the type strain CGMCC 1.15528 of Mesorhizobium zhangyense.</title>
        <authorList>
            <person name="Gao J."/>
            <person name="Sun J."/>
        </authorList>
    </citation>
    <scope>NUCLEOTIDE SEQUENCE [LARGE SCALE GENOMIC DNA]</scope>
    <source>
        <strain evidence="6 7">CGMCC 1.15528</strain>
    </source>
</reference>
<proteinExistence type="predicted"/>
<evidence type="ECO:0000256" key="2">
    <source>
        <dbReference type="ARBA" id="ARBA00022741"/>
    </source>
</evidence>
<dbReference type="GO" id="GO:0046872">
    <property type="term" value="F:metal ion binding"/>
    <property type="evidence" value="ECO:0007669"/>
    <property type="project" value="UniProtKB-KW"/>
</dbReference>
<dbReference type="GO" id="GO:0005737">
    <property type="term" value="C:cytoplasm"/>
    <property type="evidence" value="ECO:0007669"/>
    <property type="project" value="TreeGrafter"/>
</dbReference>
<evidence type="ECO:0000313" key="6">
    <source>
        <dbReference type="EMBL" id="NGN41282.1"/>
    </source>
</evidence>
<evidence type="ECO:0000259" key="5">
    <source>
        <dbReference type="PROSITE" id="PS50975"/>
    </source>
</evidence>
<dbReference type="AlphaFoldDB" id="A0A7C9R6J0"/>
<dbReference type="Proteomes" id="UP000481252">
    <property type="component" value="Unassembled WGS sequence"/>
</dbReference>
<dbReference type="PROSITE" id="PS50975">
    <property type="entry name" value="ATP_GRASP"/>
    <property type="match status" value="1"/>
</dbReference>
<dbReference type="InterPro" id="IPR004666">
    <property type="entry name" value="Rp_bS6_RimK/Lys_biosynth_LsyX"/>
</dbReference>
<dbReference type="PANTHER" id="PTHR21621">
    <property type="entry name" value="RIBOSOMAL PROTEIN S6 MODIFICATION PROTEIN"/>
    <property type="match status" value="1"/>
</dbReference>
<evidence type="ECO:0000256" key="1">
    <source>
        <dbReference type="ARBA" id="ARBA00022723"/>
    </source>
</evidence>
<evidence type="ECO:0000256" key="3">
    <source>
        <dbReference type="ARBA" id="ARBA00022840"/>
    </source>
</evidence>
<keyword evidence="6" id="KW-0436">Ligase</keyword>